<feature type="signal peptide" evidence="1">
    <location>
        <begin position="1"/>
        <end position="16"/>
    </location>
</feature>
<dbReference type="SMART" id="SM00327">
    <property type="entry name" value="VWA"/>
    <property type="match status" value="1"/>
</dbReference>
<dbReference type="CDD" id="cd00198">
    <property type="entry name" value="vWFA"/>
    <property type="match status" value="1"/>
</dbReference>
<dbReference type="PANTHER" id="PTHR10579">
    <property type="entry name" value="CALCIUM-ACTIVATED CHLORIDE CHANNEL REGULATOR"/>
    <property type="match status" value="1"/>
</dbReference>
<dbReference type="EMBL" id="JAULSV010000003">
    <property type="protein sequence ID" value="KAK0648402.1"/>
    <property type="molecule type" value="Genomic_DNA"/>
</dbReference>
<keyword evidence="1" id="KW-0732">Signal</keyword>
<proteinExistence type="predicted"/>
<accession>A0AA39YBE2</accession>
<dbReference type="SUPFAM" id="SSF50494">
    <property type="entry name" value="Trypsin-like serine proteases"/>
    <property type="match status" value="1"/>
</dbReference>
<dbReference type="SUPFAM" id="SSF53300">
    <property type="entry name" value="vWA-like"/>
    <property type="match status" value="1"/>
</dbReference>
<evidence type="ECO:0000313" key="3">
    <source>
        <dbReference type="EMBL" id="KAK0648402.1"/>
    </source>
</evidence>
<evidence type="ECO:0000256" key="1">
    <source>
        <dbReference type="SAM" id="SignalP"/>
    </source>
</evidence>
<dbReference type="InterPro" id="IPR002035">
    <property type="entry name" value="VWF_A"/>
</dbReference>
<dbReference type="Gene3D" id="3.40.50.410">
    <property type="entry name" value="von Willebrand factor, type A domain"/>
    <property type="match status" value="1"/>
</dbReference>
<dbReference type="InterPro" id="IPR051266">
    <property type="entry name" value="CLCR"/>
</dbReference>
<gene>
    <name evidence="3" type="ORF">B0T16DRAFT_455880</name>
</gene>
<feature type="domain" description="VWFA" evidence="2">
    <location>
        <begin position="509"/>
        <end position="687"/>
    </location>
</feature>
<dbReference type="Gene3D" id="2.40.10.10">
    <property type="entry name" value="Trypsin-like serine proteases"/>
    <property type="match status" value="1"/>
</dbReference>
<protein>
    <recommendedName>
        <fullName evidence="2">VWFA domain-containing protein</fullName>
    </recommendedName>
</protein>
<dbReference type="InterPro" id="IPR036465">
    <property type="entry name" value="vWFA_dom_sf"/>
</dbReference>
<sequence length="1170" mass="125173">MRSGIILFAGLGLATCLTPPIGSSNGRPFLLGKSDASLVDPQRILSNGSAKPSHRQRHPLTHIVGVVKTLSPPLLVGATIGEQDSSNPNARILRIDKPKYTPDEKECTGNDPEPKFAVLHFLDVHLPGQNKIVVDLGYDGLVDTFDASSVNFWTRPINTVALNGGSITVRYIADGATPAAGQAAVDMMGIGMRHGGADKYHETNNGPRLNTGCSNCDPFWASKPGATTYPPPQLDDFLFWCDPGMPHLRYENAECVAQDLGDTDIRARVARSVGMILTPEVEDGVMGTCSVTLVAPDEVLLAGHCVVKAADSALASSVIFNYETTCGSGAVASHPRFYKVAEIVGWFYYADMGENTGDFVRLRLAERVEGITPIDVRSDLPTCTRMRGSKCVEYEEVFIVHHPNGAVKMVSPPHGDGFARPSEAFMFTDETGASLYNGYINVPLTQVHLSGGTSGSGLFDKNGKLLGVASGADRCMEAGETDLTVNYFPAAAIVNREASVPVNPDRQRDVVLVLDRSGSMTLPDQGIGRVKMEVARDAAELFVQLLRPGLETRVGLVSFSSNAVLHQQIASVDDIKATVISKLGDIRPGGSTSIGSGLQMAKDMLAEGSDHCHVLFLTDGLQNTYPSPDDVLGPGGAGLPFSIWGLGYGTDADINTNLMNDLCNKHGGQFKRTDRAEDLVKYFFHAFGNIFETGAAKDPEYTLPAGENVAFNALSFPICDEASFTVAVGWPSTTTPLRFNITTPAGLRLSMSSVNTTSSAGRVWAYMRVPLPYYGHNTTAAHHQGVWNATVYRQNRSTEAVPYFLSVISEGGPRLARAFDPRRYYTGDTINPRVIFRLASGRAPHDSLITVDMARPNSSIGTLLSTIGLHAPGMVDLDAIPARQQTMADTGAIIPQVHETGIRLTDSQADSGGYMEHFGVFGKVLVDKLLVEGDYEFVVRAEGGAPGGCNNYVREFAYSLRVEVGISAPHTDVVVRQCLKVVNGRVKCVIRIRPGDRYGNWLGPGMHGVDSGGVVDFVGSVDGGTGVDEVTDNNDGTYDVIVDWDPDVGPGGPVIGADQPGREGGVVEVGTPRPAGFCKTCQPYLGAEDTSSCDITTGCSATPYGTMCACRPGYKASAADNDTAVHWRLQWPVAGQEHRVYVKPGARCDVLCDQWYLGAVGCQEVAVGFC</sequence>
<comment type="caution">
    <text evidence="3">The sequence shown here is derived from an EMBL/GenBank/DDBJ whole genome shotgun (WGS) entry which is preliminary data.</text>
</comment>
<dbReference type="InterPro" id="IPR009003">
    <property type="entry name" value="Peptidase_S1_PA"/>
</dbReference>
<dbReference type="PROSITE" id="PS50234">
    <property type="entry name" value="VWFA"/>
    <property type="match status" value="1"/>
</dbReference>
<dbReference type="Proteomes" id="UP001174936">
    <property type="component" value="Unassembled WGS sequence"/>
</dbReference>
<feature type="chain" id="PRO_5041402526" description="VWFA domain-containing protein" evidence="1">
    <location>
        <begin position="17"/>
        <end position="1170"/>
    </location>
</feature>
<dbReference type="Pfam" id="PF13519">
    <property type="entry name" value="VWA_2"/>
    <property type="match status" value="1"/>
</dbReference>
<evidence type="ECO:0000313" key="4">
    <source>
        <dbReference type="Proteomes" id="UP001174936"/>
    </source>
</evidence>
<organism evidence="3 4">
    <name type="scientific">Cercophora newfieldiana</name>
    <dbReference type="NCBI Taxonomy" id="92897"/>
    <lineage>
        <taxon>Eukaryota</taxon>
        <taxon>Fungi</taxon>
        <taxon>Dikarya</taxon>
        <taxon>Ascomycota</taxon>
        <taxon>Pezizomycotina</taxon>
        <taxon>Sordariomycetes</taxon>
        <taxon>Sordariomycetidae</taxon>
        <taxon>Sordariales</taxon>
        <taxon>Lasiosphaeriaceae</taxon>
        <taxon>Cercophora</taxon>
    </lineage>
</organism>
<dbReference type="PANTHER" id="PTHR10579:SF43">
    <property type="entry name" value="ZINC FINGER (C3HC4-TYPE RING FINGER) FAMILY PROTEIN"/>
    <property type="match status" value="1"/>
</dbReference>
<dbReference type="AlphaFoldDB" id="A0AA39YBE2"/>
<keyword evidence="4" id="KW-1185">Reference proteome</keyword>
<dbReference type="Pfam" id="PF13365">
    <property type="entry name" value="Trypsin_2"/>
    <property type="match status" value="1"/>
</dbReference>
<name>A0AA39YBE2_9PEZI</name>
<dbReference type="InterPro" id="IPR043504">
    <property type="entry name" value="Peptidase_S1_PA_chymotrypsin"/>
</dbReference>
<reference evidence="3" key="1">
    <citation type="submission" date="2023-06" db="EMBL/GenBank/DDBJ databases">
        <title>Genome-scale phylogeny and comparative genomics of the fungal order Sordariales.</title>
        <authorList>
            <consortium name="Lawrence Berkeley National Laboratory"/>
            <person name="Hensen N."/>
            <person name="Bonometti L."/>
            <person name="Westerberg I."/>
            <person name="Brannstrom I.O."/>
            <person name="Guillou S."/>
            <person name="Cros-Aarteil S."/>
            <person name="Calhoun S."/>
            <person name="Haridas S."/>
            <person name="Kuo A."/>
            <person name="Mondo S."/>
            <person name="Pangilinan J."/>
            <person name="Riley R."/>
            <person name="Labutti K."/>
            <person name="Andreopoulos B."/>
            <person name="Lipzen A."/>
            <person name="Chen C."/>
            <person name="Yanf M."/>
            <person name="Daum C."/>
            <person name="Ng V."/>
            <person name="Clum A."/>
            <person name="Steindorff A."/>
            <person name="Ohm R."/>
            <person name="Martin F."/>
            <person name="Silar P."/>
            <person name="Natvig D."/>
            <person name="Lalanne C."/>
            <person name="Gautier V."/>
            <person name="Ament-Velasquez S.L."/>
            <person name="Kruys A."/>
            <person name="Hutchinson M.I."/>
            <person name="Powell A.J."/>
            <person name="Barry K."/>
            <person name="Miller A.N."/>
            <person name="Grigoriev I.V."/>
            <person name="Debuchy R."/>
            <person name="Gladieux P."/>
            <person name="Thoren M.H."/>
            <person name="Johannesson H."/>
        </authorList>
    </citation>
    <scope>NUCLEOTIDE SEQUENCE</scope>
    <source>
        <strain evidence="3">SMH2532-1</strain>
    </source>
</reference>
<evidence type="ECO:0000259" key="2">
    <source>
        <dbReference type="PROSITE" id="PS50234"/>
    </source>
</evidence>